<dbReference type="AlphaFoldDB" id="D9XER5"/>
<dbReference type="AntiFam" id="ANF00142">
    <property type="entry name" value="Shadow ORF (opposite yadG)"/>
</dbReference>
<name>D9XER5_STRVT</name>
<dbReference type="EMBL" id="GG657757">
    <property type="protein sequence ID" value="EFL36863.1"/>
    <property type="molecule type" value="Genomic_DNA"/>
</dbReference>
<reference evidence="3" key="1">
    <citation type="submission" date="2009-02" db="EMBL/GenBank/DDBJ databases">
        <title>Annotation of Streptomyces viridochromogenes strain DSM 40736.</title>
        <authorList>
            <consortium name="The Broad Institute Genome Sequencing Platform"/>
            <consortium name="Broad Institute Microbial Sequencing Center"/>
            <person name="Fischbach M."/>
            <person name="Godfrey P."/>
            <person name="Ward D."/>
            <person name="Young S."/>
            <person name="Zeng Q."/>
            <person name="Koehrsen M."/>
            <person name="Alvarado L."/>
            <person name="Berlin A.M."/>
            <person name="Bochicchio J."/>
            <person name="Borenstein D."/>
            <person name="Chapman S.B."/>
            <person name="Chen Z."/>
            <person name="Engels R."/>
            <person name="Freedman E."/>
            <person name="Gellesch M."/>
            <person name="Goldberg J."/>
            <person name="Griggs A."/>
            <person name="Gujja S."/>
            <person name="Heilman E.R."/>
            <person name="Heiman D.I."/>
            <person name="Hepburn T.A."/>
            <person name="Howarth C."/>
            <person name="Jen D."/>
            <person name="Larson L."/>
            <person name="Lewis B."/>
            <person name="Mehta T."/>
            <person name="Park D."/>
            <person name="Pearson M."/>
            <person name="Richards J."/>
            <person name="Roberts A."/>
            <person name="Saif S."/>
            <person name="Shea T.D."/>
            <person name="Shenoy N."/>
            <person name="Sisk P."/>
            <person name="Stolte C."/>
            <person name="Sykes S.N."/>
            <person name="Thomson T."/>
            <person name="Walk T."/>
            <person name="White J."/>
            <person name="Yandava C."/>
            <person name="Straight P."/>
            <person name="Clardy J."/>
            <person name="Hung D."/>
            <person name="Kolter R."/>
            <person name="Mekalanos J."/>
            <person name="Walker S."/>
            <person name="Walsh C.T."/>
            <person name="Wieland-Brown L.C."/>
            <person name="Haas B."/>
            <person name="Nusbaum C."/>
            <person name="Birren B."/>
        </authorList>
    </citation>
    <scope>NUCLEOTIDE SEQUENCE [LARGE SCALE GENOMIC DNA]</scope>
    <source>
        <strain evidence="3">DSM 40736 / JCM 4977 / BCRC 1201 / Tue 494</strain>
    </source>
</reference>
<evidence type="ECO:0000313" key="3">
    <source>
        <dbReference type="Proteomes" id="UP000004184"/>
    </source>
</evidence>
<keyword evidence="3" id="KW-1185">Reference proteome</keyword>
<dbReference type="AntiFam" id="ANF00095">
    <property type="entry name" value="Shadow ORF (opposite ABC transporters)"/>
</dbReference>
<evidence type="ECO:0000313" key="2">
    <source>
        <dbReference type="EMBL" id="EFL36863.1"/>
    </source>
</evidence>
<dbReference type="HOGENOM" id="CLU_2221830_0_0_11"/>
<evidence type="ECO:0000256" key="1">
    <source>
        <dbReference type="SAM" id="MobiDB-lite"/>
    </source>
</evidence>
<protein>
    <submittedName>
        <fullName evidence="2">Predicted protein</fullName>
    </submittedName>
</protein>
<sequence>MRADLLDPALAHDHDAVGALDGDSRWTTTNVVRPCGSRASACWTRVSERVSSAEVRLVQEEHLGVADQGPGDGEPLPLPAGQPRAVFADQGVEAPGKPADVGPSAA</sequence>
<accession>D9XER5</accession>
<proteinExistence type="predicted"/>
<organism evidence="2 3">
    <name type="scientific">Streptomyces viridochromogenes (strain DSM 40736 / JCM 4977 / BCRC 1201 / Tue 494)</name>
    <dbReference type="NCBI Taxonomy" id="591159"/>
    <lineage>
        <taxon>Bacteria</taxon>
        <taxon>Bacillati</taxon>
        <taxon>Actinomycetota</taxon>
        <taxon>Actinomycetes</taxon>
        <taxon>Kitasatosporales</taxon>
        <taxon>Streptomycetaceae</taxon>
        <taxon>Streptomyces</taxon>
    </lineage>
</organism>
<dbReference type="Proteomes" id="UP000004184">
    <property type="component" value="Unassembled WGS sequence"/>
</dbReference>
<gene>
    <name evidence="2" type="ORF">SSQG_07381</name>
</gene>
<feature type="region of interest" description="Disordered" evidence="1">
    <location>
        <begin position="87"/>
        <end position="106"/>
    </location>
</feature>